<keyword evidence="5" id="KW-0493">Microtubule</keyword>
<dbReference type="PANTHER" id="PTHR31570:SF1">
    <property type="entry name" value="HAUS AUGMIN-LIKE COMPLEX SUBUNIT 1"/>
    <property type="match status" value="1"/>
</dbReference>
<organism evidence="11 12">
    <name type="scientific">Argiope bruennichi</name>
    <name type="common">Wasp spider</name>
    <name type="synonym">Aranea bruennichi</name>
    <dbReference type="NCBI Taxonomy" id="94029"/>
    <lineage>
        <taxon>Eukaryota</taxon>
        <taxon>Metazoa</taxon>
        <taxon>Ecdysozoa</taxon>
        <taxon>Arthropoda</taxon>
        <taxon>Chelicerata</taxon>
        <taxon>Arachnida</taxon>
        <taxon>Araneae</taxon>
        <taxon>Araneomorphae</taxon>
        <taxon>Entelegynae</taxon>
        <taxon>Araneoidea</taxon>
        <taxon>Araneidae</taxon>
        <taxon>Argiope</taxon>
    </lineage>
</organism>
<evidence type="ECO:0000256" key="5">
    <source>
        <dbReference type="ARBA" id="ARBA00022701"/>
    </source>
</evidence>
<name>A0A8T0FAE0_ARGBR</name>
<sequence length="242" mass="28209">MSFEQPFFGTVQMKAAAAAIVPPFHFEFKNFCCVSVCASSFFECVCLKMGETKELFHFYGNQNMQQWLKEVFRKENIPSFDETPEFIEALKKVMNENEVAENDAKAIIKAKENMRDFYNAKIEELQLVTDFIQLNSKLFGKSSKYLKSLTKIVEMQKSHYSEIMKGMAYFDGKKGNLEEMIKKSQKLKDMEERLKTLENKCEAYHSLKPSLKATNLAIEEKEKELLKLEEDFQKLLQVFENS</sequence>
<evidence type="ECO:0000313" key="11">
    <source>
        <dbReference type="EMBL" id="KAF8786330.1"/>
    </source>
</evidence>
<evidence type="ECO:0000256" key="6">
    <source>
        <dbReference type="ARBA" id="ARBA00022776"/>
    </source>
</evidence>
<keyword evidence="6" id="KW-0498">Mitosis</keyword>
<evidence type="ECO:0000313" key="12">
    <source>
        <dbReference type="Proteomes" id="UP000807504"/>
    </source>
</evidence>
<reference evidence="11" key="2">
    <citation type="submission" date="2020-06" db="EMBL/GenBank/DDBJ databases">
        <authorList>
            <person name="Sheffer M."/>
        </authorList>
    </citation>
    <scope>NUCLEOTIDE SEQUENCE</scope>
</reference>
<keyword evidence="4" id="KW-0132">Cell division</keyword>
<dbReference type="PANTHER" id="PTHR31570">
    <property type="entry name" value="HAUS AUGMIN-LIKE COMPLEX SUBUNIT 1"/>
    <property type="match status" value="1"/>
</dbReference>
<dbReference type="GO" id="GO:0005829">
    <property type="term" value="C:cytosol"/>
    <property type="evidence" value="ECO:0007669"/>
    <property type="project" value="TreeGrafter"/>
</dbReference>
<evidence type="ECO:0000256" key="9">
    <source>
        <dbReference type="ARBA" id="ARBA00023306"/>
    </source>
</evidence>
<proteinExistence type="inferred from homology"/>
<evidence type="ECO:0000256" key="8">
    <source>
        <dbReference type="ARBA" id="ARBA00023212"/>
    </source>
</evidence>
<dbReference type="AlphaFoldDB" id="A0A8T0FAE0"/>
<dbReference type="GO" id="GO:0005874">
    <property type="term" value="C:microtubule"/>
    <property type="evidence" value="ECO:0007669"/>
    <property type="project" value="UniProtKB-KW"/>
</dbReference>
<comment type="subcellular location">
    <subcellularLocation>
        <location evidence="1">Cytoplasm</location>
        <location evidence="1">Cytoskeleton</location>
        <location evidence="1">Spindle</location>
    </subcellularLocation>
</comment>
<evidence type="ECO:0000256" key="10">
    <source>
        <dbReference type="SAM" id="Coils"/>
    </source>
</evidence>
<comment type="caution">
    <text evidence="11">The sequence shown here is derived from an EMBL/GenBank/DDBJ whole genome shotgun (WGS) entry which is preliminary data.</text>
</comment>
<evidence type="ECO:0000256" key="2">
    <source>
        <dbReference type="ARBA" id="ARBA00005479"/>
    </source>
</evidence>
<protein>
    <submittedName>
        <fullName evidence="11">Uncharacterized protein</fullName>
    </submittedName>
</protein>
<dbReference type="GO" id="GO:0070652">
    <property type="term" value="C:HAUS complex"/>
    <property type="evidence" value="ECO:0007669"/>
    <property type="project" value="InterPro"/>
</dbReference>
<evidence type="ECO:0000256" key="3">
    <source>
        <dbReference type="ARBA" id="ARBA00022490"/>
    </source>
</evidence>
<feature type="coiled-coil region" evidence="10">
    <location>
        <begin position="177"/>
        <end position="238"/>
    </location>
</feature>
<dbReference type="Pfam" id="PF25762">
    <property type="entry name" value="HAUS1"/>
    <property type="match status" value="1"/>
</dbReference>
<keyword evidence="12" id="KW-1185">Reference proteome</keyword>
<evidence type="ECO:0000256" key="1">
    <source>
        <dbReference type="ARBA" id="ARBA00004186"/>
    </source>
</evidence>
<accession>A0A8T0FAE0</accession>
<dbReference type="GO" id="GO:0005819">
    <property type="term" value="C:spindle"/>
    <property type="evidence" value="ECO:0007669"/>
    <property type="project" value="UniProtKB-SubCell"/>
</dbReference>
<dbReference type="EMBL" id="JABXBU010000015">
    <property type="protein sequence ID" value="KAF8786330.1"/>
    <property type="molecule type" value="Genomic_DNA"/>
</dbReference>
<comment type="similarity">
    <text evidence="2">Belongs to the HAUS1 family.</text>
</comment>
<dbReference type="GO" id="GO:0051225">
    <property type="term" value="P:spindle assembly"/>
    <property type="evidence" value="ECO:0007669"/>
    <property type="project" value="InterPro"/>
</dbReference>
<reference evidence="11" key="1">
    <citation type="journal article" date="2020" name="bioRxiv">
        <title>Chromosome-level reference genome of the European wasp spider Argiope bruennichi: a resource for studies on range expansion and evolutionary adaptation.</title>
        <authorList>
            <person name="Sheffer M.M."/>
            <person name="Hoppe A."/>
            <person name="Krehenwinkel H."/>
            <person name="Uhl G."/>
            <person name="Kuss A.W."/>
            <person name="Jensen L."/>
            <person name="Jensen C."/>
            <person name="Gillespie R.G."/>
            <person name="Hoff K.J."/>
            <person name="Prost S."/>
        </authorList>
    </citation>
    <scope>NUCLEOTIDE SEQUENCE</scope>
</reference>
<keyword evidence="7 10" id="KW-0175">Coiled coil</keyword>
<evidence type="ECO:0000256" key="4">
    <source>
        <dbReference type="ARBA" id="ARBA00022618"/>
    </source>
</evidence>
<evidence type="ECO:0000256" key="7">
    <source>
        <dbReference type="ARBA" id="ARBA00023054"/>
    </source>
</evidence>
<dbReference type="GO" id="GO:0051301">
    <property type="term" value="P:cell division"/>
    <property type="evidence" value="ECO:0007669"/>
    <property type="project" value="UniProtKB-KW"/>
</dbReference>
<keyword evidence="9" id="KW-0131">Cell cycle</keyword>
<dbReference type="Proteomes" id="UP000807504">
    <property type="component" value="Unassembled WGS sequence"/>
</dbReference>
<feature type="coiled-coil region" evidence="10">
    <location>
        <begin position="90"/>
        <end position="128"/>
    </location>
</feature>
<keyword evidence="8" id="KW-0206">Cytoskeleton</keyword>
<keyword evidence="3" id="KW-0963">Cytoplasm</keyword>
<gene>
    <name evidence="11" type="ORF">HNY73_008059</name>
</gene>
<dbReference type="InterPro" id="IPR026243">
    <property type="entry name" value="HAUS1"/>
</dbReference>